<accession>A0A7J0EY09</accession>
<sequence length="105" mass="12251">MQLIPRKCKLQNLSRQLTDTLTPRSCMPLLQTMVKILRFVPLNSFHFSQGKGLSPSKHQAILAFFLQSFVKLYPPLLDYLRFNSKGIPRNFVVRQKNYTVMAHRT</sequence>
<organism evidence="1 2">
    <name type="scientific">Actinidia rufa</name>
    <dbReference type="NCBI Taxonomy" id="165716"/>
    <lineage>
        <taxon>Eukaryota</taxon>
        <taxon>Viridiplantae</taxon>
        <taxon>Streptophyta</taxon>
        <taxon>Embryophyta</taxon>
        <taxon>Tracheophyta</taxon>
        <taxon>Spermatophyta</taxon>
        <taxon>Magnoliopsida</taxon>
        <taxon>eudicotyledons</taxon>
        <taxon>Gunneridae</taxon>
        <taxon>Pentapetalae</taxon>
        <taxon>asterids</taxon>
        <taxon>Ericales</taxon>
        <taxon>Actinidiaceae</taxon>
        <taxon>Actinidia</taxon>
    </lineage>
</organism>
<proteinExistence type="predicted"/>
<dbReference type="EMBL" id="BJWL01000007">
    <property type="protein sequence ID" value="GFY91066.1"/>
    <property type="molecule type" value="Genomic_DNA"/>
</dbReference>
<dbReference type="AlphaFoldDB" id="A0A7J0EY09"/>
<dbReference type="Proteomes" id="UP000585474">
    <property type="component" value="Unassembled WGS sequence"/>
</dbReference>
<keyword evidence="2" id="KW-1185">Reference proteome</keyword>
<reference evidence="1 2" key="1">
    <citation type="submission" date="2019-07" db="EMBL/GenBank/DDBJ databases">
        <title>De Novo Assembly of kiwifruit Actinidia rufa.</title>
        <authorList>
            <person name="Sugita-Konishi S."/>
            <person name="Sato K."/>
            <person name="Mori E."/>
            <person name="Abe Y."/>
            <person name="Kisaki G."/>
            <person name="Hamano K."/>
            <person name="Suezawa K."/>
            <person name="Otani M."/>
            <person name="Fukuda T."/>
            <person name="Manabe T."/>
            <person name="Gomi K."/>
            <person name="Tabuchi M."/>
            <person name="Akimitsu K."/>
            <person name="Kataoka I."/>
        </authorList>
    </citation>
    <scope>NUCLEOTIDE SEQUENCE [LARGE SCALE GENOMIC DNA]</scope>
    <source>
        <strain evidence="2">cv. Fuchu</strain>
    </source>
</reference>
<protein>
    <submittedName>
        <fullName evidence="1">Uncharacterized protein</fullName>
    </submittedName>
</protein>
<evidence type="ECO:0000313" key="1">
    <source>
        <dbReference type="EMBL" id="GFY91066.1"/>
    </source>
</evidence>
<gene>
    <name evidence="1" type="ORF">Acr_07g0012620</name>
</gene>
<comment type="caution">
    <text evidence="1">The sequence shown here is derived from an EMBL/GenBank/DDBJ whole genome shotgun (WGS) entry which is preliminary data.</text>
</comment>
<evidence type="ECO:0000313" key="2">
    <source>
        <dbReference type="Proteomes" id="UP000585474"/>
    </source>
</evidence>
<name>A0A7J0EY09_9ERIC</name>